<evidence type="ECO:0000313" key="1">
    <source>
        <dbReference type="EMBL" id="USI74820.1"/>
    </source>
</evidence>
<dbReference type="InterPro" id="IPR036388">
    <property type="entry name" value="WH-like_DNA-bd_sf"/>
</dbReference>
<dbReference type="PANTHER" id="PTHR18964:SF169">
    <property type="entry name" value="N-ACETYLMANNOSAMINE KINASE"/>
    <property type="match status" value="1"/>
</dbReference>
<proteinExistence type="predicted"/>
<name>A0ABY4XD31_9SPHN</name>
<accession>A0ABY4XD31</accession>
<dbReference type="RefSeq" id="WP_252168634.1">
    <property type="nucleotide sequence ID" value="NZ_CP084931.1"/>
</dbReference>
<dbReference type="Proteomes" id="UP001056937">
    <property type="component" value="Chromosome 2"/>
</dbReference>
<protein>
    <submittedName>
        <fullName evidence="1">ROK family protein</fullName>
    </submittedName>
</protein>
<organism evidence="1 2">
    <name type="scientific">Sphingomonas morindae</name>
    <dbReference type="NCBI Taxonomy" id="1541170"/>
    <lineage>
        <taxon>Bacteria</taxon>
        <taxon>Pseudomonadati</taxon>
        <taxon>Pseudomonadota</taxon>
        <taxon>Alphaproteobacteria</taxon>
        <taxon>Sphingomonadales</taxon>
        <taxon>Sphingomonadaceae</taxon>
        <taxon>Sphingomonas</taxon>
    </lineage>
</organism>
<gene>
    <name evidence="1" type="ORF">LHA26_18915</name>
</gene>
<dbReference type="Pfam" id="PF00480">
    <property type="entry name" value="ROK"/>
    <property type="match status" value="1"/>
</dbReference>
<dbReference type="CDD" id="cd23763">
    <property type="entry name" value="ASKHA_ATPase_ROK"/>
    <property type="match status" value="1"/>
</dbReference>
<dbReference type="Gene3D" id="1.10.10.10">
    <property type="entry name" value="Winged helix-like DNA-binding domain superfamily/Winged helix DNA-binding domain"/>
    <property type="match status" value="1"/>
</dbReference>
<dbReference type="InterPro" id="IPR043129">
    <property type="entry name" value="ATPase_NBD"/>
</dbReference>
<dbReference type="EMBL" id="CP084931">
    <property type="protein sequence ID" value="USI74820.1"/>
    <property type="molecule type" value="Genomic_DNA"/>
</dbReference>
<dbReference type="SUPFAM" id="SSF53067">
    <property type="entry name" value="Actin-like ATPase domain"/>
    <property type="match status" value="1"/>
</dbReference>
<sequence>MIQLEEDEKRLLRHLRRHGPLPRGRLADALGASNARLTRLSAHLIAHGLIEEATSDAPGQRGRPATPLRIAAGAGYALGATVHRGLIEVALVDYAGGLIDQAAEPFDSPDPLVFARTVRRQLHRMAERNRLLGIGVGVPGPSLSRDGSRRSTVDSLAGWRGIELAALFEEAFGHPVWIENDANAAALAEFYRGGLMQRCETAVVILLGHGIGAGIINEGRLMRGEMASAGEIGTLYPIERPRPSTLDLLATLRAAGCPVDSLIDLDERLDAYQATIDAWVARAGRQLARIMSWGLAWIDPGAFVLSSPLPRPILHRLAAAIEPRAMRIGGHRKGPPQILVSELGGLATTIGAALLPVHATLFTD</sequence>
<dbReference type="SUPFAM" id="SSF46785">
    <property type="entry name" value="Winged helix' DNA-binding domain"/>
    <property type="match status" value="1"/>
</dbReference>
<dbReference type="Gene3D" id="3.30.420.40">
    <property type="match status" value="2"/>
</dbReference>
<reference evidence="1" key="1">
    <citation type="journal article" date="2022" name="Toxins">
        <title>Genomic Analysis of Sphingopyxis sp. USTB-05 for Biodegrading Cyanobacterial Hepatotoxins.</title>
        <authorList>
            <person name="Liu C."/>
            <person name="Xu Q."/>
            <person name="Zhao Z."/>
            <person name="Zhang H."/>
            <person name="Liu X."/>
            <person name="Yin C."/>
            <person name="Liu Y."/>
            <person name="Yan H."/>
        </authorList>
    </citation>
    <scope>NUCLEOTIDE SEQUENCE</scope>
    <source>
        <strain evidence="1">NBD5</strain>
    </source>
</reference>
<keyword evidence="2" id="KW-1185">Reference proteome</keyword>
<dbReference type="InterPro" id="IPR000600">
    <property type="entry name" value="ROK"/>
</dbReference>
<evidence type="ECO:0000313" key="2">
    <source>
        <dbReference type="Proteomes" id="UP001056937"/>
    </source>
</evidence>
<dbReference type="InterPro" id="IPR036390">
    <property type="entry name" value="WH_DNA-bd_sf"/>
</dbReference>
<dbReference type="PANTHER" id="PTHR18964">
    <property type="entry name" value="ROK (REPRESSOR, ORF, KINASE) FAMILY"/>
    <property type="match status" value="1"/>
</dbReference>